<gene>
    <name evidence="6" type="ORF">E1269_28200</name>
</gene>
<dbReference type="GO" id="GO:0006508">
    <property type="term" value="P:proteolysis"/>
    <property type="evidence" value="ECO:0007669"/>
    <property type="project" value="UniProtKB-KW"/>
</dbReference>
<sequence>MIRDPKFYALLGIAVLLSLILVVLLADRGVVAPPEPQPAPYSTGDRLEGTDPVLCIEDHTSGFPVAQAAAEFEGLVRMVVEDDCSGQPNAVLVALVIRDDESWSGWYNGPNPSRDGAALISLNVAEAFRLDARGWRMVLVHELGHAAGLDHTFEGESVMDPLDYSDHDGLTESDRRQLAEMYG</sequence>
<evidence type="ECO:0000256" key="2">
    <source>
        <dbReference type="ARBA" id="ARBA00022723"/>
    </source>
</evidence>
<name>A0A4R5CIF7_9ACTN</name>
<dbReference type="Gene3D" id="3.40.390.10">
    <property type="entry name" value="Collagenase (Catalytic Domain)"/>
    <property type="match status" value="1"/>
</dbReference>
<dbReference type="RefSeq" id="WP_131900910.1">
    <property type="nucleotide sequence ID" value="NZ_SMKZ01000064.1"/>
</dbReference>
<dbReference type="OrthoDB" id="7594344at2"/>
<dbReference type="SUPFAM" id="SSF55486">
    <property type="entry name" value="Metalloproteases ('zincins'), catalytic domain"/>
    <property type="match status" value="1"/>
</dbReference>
<evidence type="ECO:0000313" key="7">
    <source>
        <dbReference type="Proteomes" id="UP000294739"/>
    </source>
</evidence>
<keyword evidence="3" id="KW-0378">Hydrolase</keyword>
<dbReference type="InterPro" id="IPR001818">
    <property type="entry name" value="Pept_M10_metallopeptidase"/>
</dbReference>
<dbReference type="Pfam" id="PF00413">
    <property type="entry name" value="Peptidase_M10"/>
    <property type="match status" value="1"/>
</dbReference>
<evidence type="ECO:0000256" key="1">
    <source>
        <dbReference type="ARBA" id="ARBA00022670"/>
    </source>
</evidence>
<comment type="caution">
    <text evidence="6">The sequence shown here is derived from an EMBL/GenBank/DDBJ whole genome shotgun (WGS) entry which is preliminary data.</text>
</comment>
<protein>
    <submittedName>
        <fullName evidence="6">Matrixin family metalloprotease</fullName>
    </submittedName>
</protein>
<dbReference type="GO" id="GO:0031012">
    <property type="term" value="C:extracellular matrix"/>
    <property type="evidence" value="ECO:0007669"/>
    <property type="project" value="InterPro"/>
</dbReference>
<dbReference type="GO" id="GO:0008270">
    <property type="term" value="F:zinc ion binding"/>
    <property type="evidence" value="ECO:0007669"/>
    <property type="project" value="InterPro"/>
</dbReference>
<keyword evidence="1 6" id="KW-0645">Protease</keyword>
<dbReference type="EMBL" id="SMKZ01000064">
    <property type="protein sequence ID" value="TDD98889.1"/>
    <property type="molecule type" value="Genomic_DNA"/>
</dbReference>
<evidence type="ECO:0000256" key="4">
    <source>
        <dbReference type="ARBA" id="ARBA00022833"/>
    </source>
</evidence>
<dbReference type="AlphaFoldDB" id="A0A4R5CIF7"/>
<dbReference type="PRINTS" id="PR00138">
    <property type="entry name" value="MATRIXIN"/>
</dbReference>
<evidence type="ECO:0000256" key="3">
    <source>
        <dbReference type="ARBA" id="ARBA00022801"/>
    </source>
</evidence>
<dbReference type="GO" id="GO:0004222">
    <property type="term" value="F:metalloendopeptidase activity"/>
    <property type="evidence" value="ECO:0007669"/>
    <property type="project" value="InterPro"/>
</dbReference>
<dbReference type="Proteomes" id="UP000294739">
    <property type="component" value="Unassembled WGS sequence"/>
</dbReference>
<keyword evidence="7" id="KW-1185">Reference proteome</keyword>
<organism evidence="6 7">
    <name type="scientific">Jiangella asiatica</name>
    <dbReference type="NCBI Taxonomy" id="2530372"/>
    <lineage>
        <taxon>Bacteria</taxon>
        <taxon>Bacillati</taxon>
        <taxon>Actinomycetota</taxon>
        <taxon>Actinomycetes</taxon>
        <taxon>Jiangellales</taxon>
        <taxon>Jiangellaceae</taxon>
        <taxon>Jiangella</taxon>
    </lineage>
</organism>
<evidence type="ECO:0000259" key="5">
    <source>
        <dbReference type="Pfam" id="PF00413"/>
    </source>
</evidence>
<accession>A0A4R5CIF7</accession>
<dbReference type="InParanoid" id="A0A4R5CIF7"/>
<dbReference type="InterPro" id="IPR021190">
    <property type="entry name" value="Pept_M10A"/>
</dbReference>
<keyword evidence="6" id="KW-0482">Metalloprotease</keyword>
<proteinExistence type="predicted"/>
<keyword evidence="4" id="KW-0862">Zinc</keyword>
<dbReference type="InterPro" id="IPR024079">
    <property type="entry name" value="MetalloPept_cat_dom_sf"/>
</dbReference>
<keyword evidence="2" id="KW-0479">Metal-binding</keyword>
<feature type="domain" description="Peptidase M10 metallopeptidase" evidence="5">
    <location>
        <begin position="133"/>
        <end position="183"/>
    </location>
</feature>
<reference evidence="6 7" key="1">
    <citation type="submission" date="2019-03" db="EMBL/GenBank/DDBJ databases">
        <title>Draft genome sequences of novel Actinobacteria.</title>
        <authorList>
            <person name="Sahin N."/>
            <person name="Ay H."/>
            <person name="Saygin H."/>
        </authorList>
    </citation>
    <scope>NUCLEOTIDE SEQUENCE [LARGE SCALE GENOMIC DNA]</scope>
    <source>
        <strain evidence="6 7">5K138</strain>
    </source>
</reference>
<evidence type="ECO:0000313" key="6">
    <source>
        <dbReference type="EMBL" id="TDD98889.1"/>
    </source>
</evidence>